<dbReference type="Proteomes" id="UP000037397">
    <property type="component" value="Unassembled WGS sequence"/>
</dbReference>
<evidence type="ECO:0000313" key="2">
    <source>
        <dbReference type="Proteomes" id="UP000037397"/>
    </source>
</evidence>
<dbReference type="RefSeq" id="WP_050668265.1">
    <property type="nucleotide sequence ID" value="NZ_LAIR01000002.1"/>
</dbReference>
<protein>
    <submittedName>
        <fullName evidence="1">Uncharacterized protein</fullName>
    </submittedName>
</protein>
<organism evidence="1 2">
    <name type="scientific">Luteipulveratus halotolerans</name>
    <dbReference type="NCBI Taxonomy" id="1631356"/>
    <lineage>
        <taxon>Bacteria</taxon>
        <taxon>Bacillati</taxon>
        <taxon>Actinomycetota</taxon>
        <taxon>Actinomycetes</taxon>
        <taxon>Micrococcales</taxon>
        <taxon>Dermacoccaceae</taxon>
        <taxon>Luteipulveratus</taxon>
    </lineage>
</organism>
<accession>A0A0L6CEY5</accession>
<evidence type="ECO:0000313" key="1">
    <source>
        <dbReference type="EMBL" id="KNX36058.1"/>
    </source>
</evidence>
<reference evidence="2" key="1">
    <citation type="submission" date="2015-03" db="EMBL/GenBank/DDBJ databases">
        <title>Luteipulveratus halotolerans sp. nov., a novel actinobacterium (Dermacoccaceae) from Sarawak, Malaysia.</title>
        <authorList>
            <person name="Juboi H."/>
            <person name="Basik A."/>
            <person name="Shamsul S.S."/>
            <person name="Arnold P."/>
            <person name="Schmitt E.K."/>
            <person name="Sanglier J.-J."/>
            <person name="Yeo T."/>
        </authorList>
    </citation>
    <scope>NUCLEOTIDE SEQUENCE [LARGE SCALE GENOMIC DNA]</scope>
    <source>
        <strain evidence="2">C296001</strain>
    </source>
</reference>
<dbReference type="AlphaFoldDB" id="A0A0L6CEY5"/>
<sequence length="200" mass="22033">MDDVDDPGWMIRHIYTTADSRFDRYVGRMSDLLERAEHAGWAAQVESRPVGLPHEVASALHSIRPGELVVCDLHGWVDDEDLLNVAATSTQAGVHLPCERTWASPAALVFSGCTSLLERRSGSWGHVRTRFAERSTDTMALMAHFAKAGFRDDTPLEGVRRVLAESPSGDAHAAFTALDVALYADRRGWFADLIEPPFSS</sequence>
<keyword evidence="2" id="KW-1185">Reference proteome</keyword>
<name>A0A0L6CEY5_9MICO</name>
<comment type="caution">
    <text evidence="1">The sequence shown here is derived from an EMBL/GenBank/DDBJ whole genome shotgun (WGS) entry which is preliminary data.</text>
</comment>
<dbReference type="EMBL" id="LAIR01000002">
    <property type="protein sequence ID" value="KNX36058.1"/>
    <property type="molecule type" value="Genomic_DNA"/>
</dbReference>
<proteinExistence type="predicted"/>
<gene>
    <name evidence="1" type="ORF">VV01_01050</name>
</gene>